<dbReference type="Pfam" id="PF00067">
    <property type="entry name" value="p450"/>
    <property type="match status" value="1"/>
</dbReference>
<evidence type="ECO:0000256" key="7">
    <source>
        <dbReference type="ARBA" id="ARBA00022989"/>
    </source>
</evidence>
<evidence type="ECO:0000256" key="9">
    <source>
        <dbReference type="ARBA" id="ARBA00023033"/>
    </source>
</evidence>
<dbReference type="SUPFAM" id="SSF48264">
    <property type="entry name" value="Cytochrome P450"/>
    <property type="match status" value="1"/>
</dbReference>
<organism evidence="13 14">
    <name type="scientific">Brassica carinata</name>
    <name type="common">Ethiopian mustard</name>
    <name type="synonym">Abyssinian cabbage</name>
    <dbReference type="NCBI Taxonomy" id="52824"/>
    <lineage>
        <taxon>Eukaryota</taxon>
        <taxon>Viridiplantae</taxon>
        <taxon>Streptophyta</taxon>
        <taxon>Embryophyta</taxon>
        <taxon>Tracheophyta</taxon>
        <taxon>Spermatophyta</taxon>
        <taxon>Magnoliopsida</taxon>
        <taxon>eudicotyledons</taxon>
        <taxon>Gunneridae</taxon>
        <taxon>Pentapetalae</taxon>
        <taxon>rosids</taxon>
        <taxon>malvids</taxon>
        <taxon>Brassicales</taxon>
        <taxon>Brassicaceae</taxon>
        <taxon>Brassiceae</taxon>
        <taxon>Brassica</taxon>
    </lineage>
</organism>
<keyword evidence="5" id="KW-0812">Transmembrane</keyword>
<dbReference type="InterPro" id="IPR017972">
    <property type="entry name" value="Cyt_P450_CS"/>
</dbReference>
<keyword evidence="14" id="KW-1185">Reference proteome</keyword>
<sequence>MMELFSSRALDSFVNVRTEELRKLLVRVMKKSEVEESVDLGEQLKELTSSIITRMMFRERRSDSGIREEVITMVVELNELAGFFNVSETFWFLRKLDLQGIKKRLKNARERYDVIIERIMKEHESRNHKDAGGARSMLDILLDIYEDKNSEMKLTRENKKGFIMNIYGGGTDTSAITVEWALSELINHPEIMKKAQQEIEQAVGNRRLVEESDLCNLSYIQAVVKETLRLHPGGPIFVRESNEECAVAGYRIPAKTRVMVNVWAIGRDPNQWEDPLEFRPERFEGSEWKITSEKMVSFGAGRRSCPGEKMVFRFVPLVLAAVIQCFELKVKGRVEMNEGSGSSLPRATPLVCVPVARMDIKSFISLEPKVNF</sequence>
<evidence type="ECO:0000256" key="1">
    <source>
        <dbReference type="ARBA" id="ARBA00001971"/>
    </source>
</evidence>
<evidence type="ECO:0000313" key="13">
    <source>
        <dbReference type="EMBL" id="KAG2280200.1"/>
    </source>
</evidence>
<feature type="binding site" description="axial binding residue" evidence="11">
    <location>
        <position position="305"/>
    </location>
    <ligand>
        <name>heme</name>
        <dbReference type="ChEBI" id="CHEBI:30413"/>
    </ligand>
    <ligandPart>
        <name>Fe</name>
        <dbReference type="ChEBI" id="CHEBI:18248"/>
    </ligandPart>
</feature>
<dbReference type="EMBL" id="JAAMPC010000011">
    <property type="protein sequence ID" value="KAG2280200.1"/>
    <property type="molecule type" value="Genomic_DNA"/>
</dbReference>
<keyword evidence="8 12" id="KW-0560">Oxidoreductase</keyword>
<dbReference type="InterPro" id="IPR036396">
    <property type="entry name" value="Cyt_P450_sf"/>
</dbReference>
<evidence type="ECO:0000256" key="12">
    <source>
        <dbReference type="RuleBase" id="RU000461"/>
    </source>
</evidence>
<dbReference type="PANTHER" id="PTHR24298:SF444">
    <property type="entry name" value="CYTOCHROME P450"/>
    <property type="match status" value="1"/>
</dbReference>
<dbReference type="GO" id="GO:0016709">
    <property type="term" value="F:oxidoreductase activity, acting on paired donors, with incorporation or reduction of molecular oxygen, NAD(P)H as one donor, and incorporation of one atom of oxygen"/>
    <property type="evidence" value="ECO:0007669"/>
    <property type="project" value="TreeGrafter"/>
</dbReference>
<accession>A0A8X7UHR1</accession>
<proteinExistence type="inferred from homology"/>
<evidence type="ECO:0000256" key="6">
    <source>
        <dbReference type="ARBA" id="ARBA00022723"/>
    </source>
</evidence>
<evidence type="ECO:0000256" key="5">
    <source>
        <dbReference type="ARBA" id="ARBA00022692"/>
    </source>
</evidence>
<dbReference type="PANTHER" id="PTHR24298">
    <property type="entry name" value="FLAVONOID 3'-MONOOXYGENASE-RELATED"/>
    <property type="match status" value="1"/>
</dbReference>
<dbReference type="InterPro" id="IPR051103">
    <property type="entry name" value="Plant_metabolite_P450s"/>
</dbReference>
<dbReference type="PRINTS" id="PR00385">
    <property type="entry name" value="P450"/>
</dbReference>
<dbReference type="InterPro" id="IPR001128">
    <property type="entry name" value="Cyt_P450"/>
</dbReference>
<comment type="caution">
    <text evidence="13">The sequence shown here is derived from an EMBL/GenBank/DDBJ whole genome shotgun (WGS) entry which is preliminary data.</text>
</comment>
<comment type="cofactor">
    <cofactor evidence="1 11">
        <name>heme</name>
        <dbReference type="ChEBI" id="CHEBI:30413"/>
    </cofactor>
</comment>
<gene>
    <name evidence="13" type="ORF">Bca52824_051420</name>
</gene>
<dbReference type="Gene3D" id="1.10.630.10">
    <property type="entry name" value="Cytochrome P450"/>
    <property type="match status" value="1"/>
</dbReference>
<dbReference type="AlphaFoldDB" id="A0A8X7UHR1"/>
<keyword evidence="4 11" id="KW-0349">Heme</keyword>
<evidence type="ECO:0000256" key="3">
    <source>
        <dbReference type="ARBA" id="ARBA00010617"/>
    </source>
</evidence>
<evidence type="ECO:0000313" key="14">
    <source>
        <dbReference type="Proteomes" id="UP000886595"/>
    </source>
</evidence>
<dbReference type="PRINTS" id="PR00463">
    <property type="entry name" value="EP450I"/>
</dbReference>
<keyword evidence="10" id="KW-0472">Membrane</keyword>
<keyword evidence="11 12" id="KW-0408">Iron</keyword>
<keyword evidence="7" id="KW-1133">Transmembrane helix</keyword>
<dbReference type="Proteomes" id="UP000886595">
    <property type="component" value="Unassembled WGS sequence"/>
</dbReference>
<evidence type="ECO:0000256" key="8">
    <source>
        <dbReference type="ARBA" id="ARBA00023002"/>
    </source>
</evidence>
<protein>
    <recommendedName>
        <fullName evidence="15">Cytochrome P450</fullName>
    </recommendedName>
</protein>
<evidence type="ECO:0000256" key="10">
    <source>
        <dbReference type="ARBA" id="ARBA00023136"/>
    </source>
</evidence>
<evidence type="ECO:0000256" key="11">
    <source>
        <dbReference type="PIRSR" id="PIRSR602401-1"/>
    </source>
</evidence>
<dbReference type="OrthoDB" id="1103324at2759"/>
<keyword evidence="6 11" id="KW-0479">Metal-binding</keyword>
<keyword evidence="9 12" id="KW-0503">Monooxygenase</keyword>
<dbReference type="GO" id="GO:0005506">
    <property type="term" value="F:iron ion binding"/>
    <property type="evidence" value="ECO:0007669"/>
    <property type="project" value="InterPro"/>
</dbReference>
<comment type="similarity">
    <text evidence="3 12">Belongs to the cytochrome P450 family.</text>
</comment>
<dbReference type="PROSITE" id="PS00086">
    <property type="entry name" value="CYTOCHROME_P450"/>
    <property type="match status" value="1"/>
</dbReference>
<evidence type="ECO:0008006" key="15">
    <source>
        <dbReference type="Google" id="ProtNLM"/>
    </source>
</evidence>
<evidence type="ECO:0000256" key="2">
    <source>
        <dbReference type="ARBA" id="ARBA00004167"/>
    </source>
</evidence>
<dbReference type="GO" id="GO:0020037">
    <property type="term" value="F:heme binding"/>
    <property type="evidence" value="ECO:0007669"/>
    <property type="project" value="InterPro"/>
</dbReference>
<dbReference type="InterPro" id="IPR002401">
    <property type="entry name" value="Cyt_P450_E_grp-I"/>
</dbReference>
<reference evidence="13 14" key="1">
    <citation type="submission" date="2020-02" db="EMBL/GenBank/DDBJ databases">
        <authorList>
            <person name="Ma Q."/>
            <person name="Huang Y."/>
            <person name="Song X."/>
            <person name="Pei D."/>
        </authorList>
    </citation>
    <scope>NUCLEOTIDE SEQUENCE [LARGE SCALE GENOMIC DNA]</scope>
    <source>
        <strain evidence="13">Sxm20200214</strain>
        <tissue evidence="13">Leaf</tissue>
    </source>
</reference>
<name>A0A8X7UHR1_BRACI</name>
<comment type="subcellular location">
    <subcellularLocation>
        <location evidence="2">Membrane</location>
        <topology evidence="2">Single-pass membrane protein</topology>
    </subcellularLocation>
</comment>
<dbReference type="GO" id="GO:0016020">
    <property type="term" value="C:membrane"/>
    <property type="evidence" value="ECO:0007669"/>
    <property type="project" value="UniProtKB-SubCell"/>
</dbReference>
<evidence type="ECO:0000256" key="4">
    <source>
        <dbReference type="ARBA" id="ARBA00022617"/>
    </source>
</evidence>